<reference evidence="1 2" key="1">
    <citation type="submission" date="2013-12" db="EMBL/GenBank/DDBJ databases">
        <authorList>
            <person name="Cubeta M."/>
            <person name="Pakala S."/>
            <person name="Fedorova N."/>
            <person name="Thomas E."/>
            <person name="Dean R."/>
            <person name="Jabaji S."/>
            <person name="Neate S."/>
            <person name="Toda T."/>
            <person name="Tavantzis S."/>
            <person name="Vilgalys R."/>
            <person name="Bharathan N."/>
            <person name="Pakala S."/>
            <person name="Losada L.S."/>
            <person name="Zafar N."/>
            <person name="Nierman W."/>
        </authorList>
    </citation>
    <scope>NUCLEOTIDE SEQUENCE [LARGE SCALE GENOMIC DNA]</scope>
    <source>
        <strain evidence="1 2">123E</strain>
    </source>
</reference>
<evidence type="ECO:0000313" key="2">
    <source>
        <dbReference type="Proteomes" id="UP000027456"/>
    </source>
</evidence>
<dbReference type="AlphaFoldDB" id="A0A074RM55"/>
<evidence type="ECO:0000313" key="1">
    <source>
        <dbReference type="EMBL" id="KEP45758.1"/>
    </source>
</evidence>
<accession>A0A074RM55</accession>
<gene>
    <name evidence="1" type="ORF">V565_243630</name>
</gene>
<sequence length="220" mass="24996">MQQSGAGKPINTGKPVNLSAPARSVFASTAQDPNYQIHQTGFCVIPALARSSGQYQGKSNYQYKKSLSCAQKQRPSRWTSSGHRPFSSRLHRQPLRFSLRLSPCILTRLLLAQMQDSCQMTKSRLRQCPSLSQARPDLMHLETYLNRNPYTNRSPCQYLNQKLLTLSQLARSSRLHLQTPRFLSQNLASPPSCSSFYFRAASEDQRSKLKYQFPNLLQTP</sequence>
<name>A0A074RM55_9AGAM</name>
<comment type="caution">
    <text evidence="1">The sequence shown here is derived from an EMBL/GenBank/DDBJ whole genome shotgun (WGS) entry which is preliminary data.</text>
</comment>
<proteinExistence type="predicted"/>
<keyword evidence="2" id="KW-1185">Reference proteome</keyword>
<organism evidence="1 2">
    <name type="scientific">Rhizoctonia solani 123E</name>
    <dbReference type="NCBI Taxonomy" id="1423351"/>
    <lineage>
        <taxon>Eukaryota</taxon>
        <taxon>Fungi</taxon>
        <taxon>Dikarya</taxon>
        <taxon>Basidiomycota</taxon>
        <taxon>Agaricomycotina</taxon>
        <taxon>Agaricomycetes</taxon>
        <taxon>Cantharellales</taxon>
        <taxon>Ceratobasidiaceae</taxon>
        <taxon>Rhizoctonia</taxon>
    </lineage>
</organism>
<dbReference type="EMBL" id="AZST01001518">
    <property type="protein sequence ID" value="KEP45758.1"/>
    <property type="molecule type" value="Genomic_DNA"/>
</dbReference>
<dbReference type="HOGENOM" id="CLU_1256661_0_0_1"/>
<dbReference type="Proteomes" id="UP000027456">
    <property type="component" value="Unassembled WGS sequence"/>
</dbReference>
<protein>
    <submittedName>
        <fullName evidence="1">Uncharacterized protein</fullName>
    </submittedName>
</protein>